<gene>
    <name evidence="2" type="ORF">DU52_01525</name>
</gene>
<dbReference type="Pfam" id="PF14602">
    <property type="entry name" value="Hexapep_2"/>
    <property type="match status" value="1"/>
</dbReference>
<dbReference type="Gene3D" id="2.160.10.10">
    <property type="entry name" value="Hexapeptide repeat proteins"/>
    <property type="match status" value="1"/>
</dbReference>
<protein>
    <recommendedName>
        <fullName evidence="4">Acyltransferase</fullName>
    </recommendedName>
</protein>
<dbReference type="PROSITE" id="PS00101">
    <property type="entry name" value="HEXAPEP_TRANSFERASES"/>
    <property type="match status" value="1"/>
</dbReference>
<dbReference type="PANTHER" id="PTHR23416">
    <property type="entry name" value="SIALIC ACID SYNTHASE-RELATED"/>
    <property type="match status" value="1"/>
</dbReference>
<sequence>MGKLMKYFSLILYYGFAIYLPKSNRPYAFKITKPIRYHICKNILEYCGKNVNIERLVYFGDGQGISIGDNSGLGVNCKIQRNVKIGNDVMMGEDVMIITNTHNFENCDIPMRTQGLNYISVTIEDDVWIGSRVIILPGIKIGKGSIIGAGAVVTKDVPEYSIVGGVPAKLIRSRK</sequence>
<dbReference type="EMBL" id="JJPA01000196">
    <property type="protein sequence ID" value="KKG29097.1"/>
    <property type="molecule type" value="Genomic_DNA"/>
</dbReference>
<evidence type="ECO:0000256" key="1">
    <source>
        <dbReference type="ARBA" id="ARBA00022679"/>
    </source>
</evidence>
<dbReference type="GO" id="GO:0016740">
    <property type="term" value="F:transferase activity"/>
    <property type="evidence" value="ECO:0007669"/>
    <property type="project" value="UniProtKB-KW"/>
</dbReference>
<proteinExistence type="predicted"/>
<evidence type="ECO:0000313" key="2">
    <source>
        <dbReference type="EMBL" id="KKG29097.1"/>
    </source>
</evidence>
<keyword evidence="1" id="KW-0808">Transferase</keyword>
<dbReference type="InterPro" id="IPR051159">
    <property type="entry name" value="Hexapeptide_acetyltransf"/>
</dbReference>
<organism evidence="2 3">
    <name type="scientific">Methanosarcina mazei</name>
    <name type="common">Methanosarcina frisia</name>
    <dbReference type="NCBI Taxonomy" id="2209"/>
    <lineage>
        <taxon>Archaea</taxon>
        <taxon>Methanobacteriati</taxon>
        <taxon>Methanobacteriota</taxon>
        <taxon>Stenosarchaea group</taxon>
        <taxon>Methanomicrobia</taxon>
        <taxon>Methanosarcinales</taxon>
        <taxon>Methanosarcinaceae</taxon>
        <taxon>Methanosarcina</taxon>
    </lineage>
</organism>
<dbReference type="PATRIC" id="fig|2209.61.peg.340"/>
<accession>A0A0F8DLC2</accession>
<dbReference type="InterPro" id="IPR001451">
    <property type="entry name" value="Hexapep"/>
</dbReference>
<comment type="caution">
    <text evidence="2">The sequence shown here is derived from an EMBL/GenBank/DDBJ whole genome shotgun (WGS) entry which is preliminary data.</text>
</comment>
<dbReference type="SUPFAM" id="SSF51161">
    <property type="entry name" value="Trimeric LpxA-like enzymes"/>
    <property type="match status" value="1"/>
</dbReference>
<reference evidence="2 3" key="1">
    <citation type="journal article" date="2015" name="ISME J.">
        <title>Genomic and phenotypic differentiation among Methanosarcina mazei populations from Columbia River sediment.</title>
        <authorList>
            <person name="Youngblut N.D."/>
            <person name="Wirth J.S."/>
            <person name="Henriksen J.R."/>
            <person name="Smith M."/>
            <person name="Simon H."/>
            <person name="Metcalf W.W."/>
            <person name="Whitaker R.J."/>
        </authorList>
    </citation>
    <scope>NUCLEOTIDE SEQUENCE [LARGE SCALE GENOMIC DNA]</scope>
    <source>
        <strain evidence="2 3">3.F.A.1A.1</strain>
    </source>
</reference>
<name>A0A0F8DLC2_METMZ</name>
<evidence type="ECO:0008006" key="4">
    <source>
        <dbReference type="Google" id="ProtNLM"/>
    </source>
</evidence>
<dbReference type="Proteomes" id="UP000034399">
    <property type="component" value="Unassembled WGS sequence"/>
</dbReference>
<evidence type="ECO:0000313" key="3">
    <source>
        <dbReference type="Proteomes" id="UP000034399"/>
    </source>
</evidence>
<dbReference type="AlphaFoldDB" id="A0A0F8DLC2"/>
<dbReference type="InterPro" id="IPR011004">
    <property type="entry name" value="Trimer_LpxA-like_sf"/>
</dbReference>
<dbReference type="Pfam" id="PF00132">
    <property type="entry name" value="Hexapep"/>
    <property type="match status" value="1"/>
</dbReference>
<dbReference type="InterPro" id="IPR018357">
    <property type="entry name" value="Hexapep_transf_CS"/>
</dbReference>